<evidence type="ECO:0000256" key="7">
    <source>
        <dbReference type="ARBA" id="ARBA00022630"/>
    </source>
</evidence>
<evidence type="ECO:0000256" key="9">
    <source>
        <dbReference type="ARBA" id="ARBA00022827"/>
    </source>
</evidence>
<comment type="catalytic activity">
    <reaction evidence="15">
        <text>2 nitric oxide + NADPH + 2 O2 = 2 nitrate + NADP(+) + H(+)</text>
        <dbReference type="Rhea" id="RHEA:19465"/>
        <dbReference type="ChEBI" id="CHEBI:15378"/>
        <dbReference type="ChEBI" id="CHEBI:15379"/>
        <dbReference type="ChEBI" id="CHEBI:16480"/>
        <dbReference type="ChEBI" id="CHEBI:17632"/>
        <dbReference type="ChEBI" id="CHEBI:57783"/>
        <dbReference type="ChEBI" id="CHEBI:58349"/>
        <dbReference type="EC" id="1.14.12.17"/>
    </reaction>
</comment>
<evidence type="ECO:0000256" key="10">
    <source>
        <dbReference type="ARBA" id="ARBA00022857"/>
    </source>
</evidence>
<evidence type="ECO:0000256" key="5">
    <source>
        <dbReference type="ARBA" id="ARBA00022575"/>
    </source>
</evidence>
<keyword evidence="10" id="KW-0521">NADP</keyword>
<organism evidence="19 20">
    <name type="scientific">Talaromyces islandicus</name>
    <name type="common">Penicillium islandicum</name>
    <dbReference type="NCBI Taxonomy" id="28573"/>
    <lineage>
        <taxon>Eukaryota</taxon>
        <taxon>Fungi</taxon>
        <taxon>Dikarya</taxon>
        <taxon>Ascomycota</taxon>
        <taxon>Pezizomycotina</taxon>
        <taxon>Eurotiomycetes</taxon>
        <taxon>Eurotiomycetidae</taxon>
        <taxon>Eurotiales</taxon>
        <taxon>Trichocomaceae</taxon>
        <taxon>Talaromyces</taxon>
        <taxon>Talaromyces sect. Islandici</taxon>
    </lineage>
</organism>
<dbReference type="EMBL" id="CVMT01000002">
    <property type="protein sequence ID" value="CRG86105.1"/>
    <property type="molecule type" value="Genomic_DNA"/>
</dbReference>
<dbReference type="GO" id="GO:0071500">
    <property type="term" value="P:cellular response to nitrosative stress"/>
    <property type="evidence" value="ECO:0007669"/>
    <property type="project" value="TreeGrafter"/>
</dbReference>
<dbReference type="FunFam" id="2.40.30.10:FF:000034">
    <property type="entry name" value="Flavohemoprotein"/>
    <property type="match status" value="1"/>
</dbReference>
<dbReference type="InterPro" id="IPR000971">
    <property type="entry name" value="Globin"/>
</dbReference>
<dbReference type="Gene3D" id="1.10.490.10">
    <property type="entry name" value="Globins"/>
    <property type="match status" value="1"/>
</dbReference>
<keyword evidence="12" id="KW-0408">Iron</keyword>
<evidence type="ECO:0000256" key="3">
    <source>
        <dbReference type="ARBA" id="ARBA00006401"/>
    </source>
</evidence>
<evidence type="ECO:0000256" key="8">
    <source>
        <dbReference type="ARBA" id="ARBA00022723"/>
    </source>
</evidence>
<dbReference type="GO" id="GO:0071949">
    <property type="term" value="F:FAD binding"/>
    <property type="evidence" value="ECO:0007669"/>
    <property type="project" value="TreeGrafter"/>
</dbReference>
<keyword evidence="8" id="KW-0479">Metal-binding</keyword>
<evidence type="ECO:0000256" key="14">
    <source>
        <dbReference type="ARBA" id="ARBA00048649"/>
    </source>
</evidence>
<dbReference type="SUPFAM" id="SSF52343">
    <property type="entry name" value="Ferredoxin reductase-like, C-terminal NADP-linked domain"/>
    <property type="match status" value="1"/>
</dbReference>
<protein>
    <recommendedName>
        <fullName evidence="4">nitric oxide dioxygenase</fullName>
        <ecNumber evidence="4">1.14.12.17</ecNumber>
    </recommendedName>
</protein>
<keyword evidence="13" id="KW-0520">NAD</keyword>
<evidence type="ECO:0000256" key="4">
    <source>
        <dbReference type="ARBA" id="ARBA00012229"/>
    </source>
</evidence>
<dbReference type="PANTHER" id="PTHR43396">
    <property type="entry name" value="FLAVOHEMOPROTEIN"/>
    <property type="match status" value="1"/>
</dbReference>
<dbReference type="GO" id="GO:0008941">
    <property type="term" value="F:nitric oxide dioxygenase NAD(P)H activity"/>
    <property type="evidence" value="ECO:0007669"/>
    <property type="project" value="UniProtKB-EC"/>
</dbReference>
<proteinExistence type="inferred from homology"/>
<dbReference type="PRINTS" id="PR00371">
    <property type="entry name" value="FPNCR"/>
</dbReference>
<reference evidence="19 20" key="1">
    <citation type="submission" date="2015-04" db="EMBL/GenBank/DDBJ databases">
        <authorList>
            <person name="Syromyatnikov M.Y."/>
            <person name="Popov V.N."/>
        </authorList>
    </citation>
    <scope>NUCLEOTIDE SEQUENCE [LARGE SCALE GENOMIC DNA]</scope>
    <source>
        <strain evidence="19">WF-38-12</strain>
    </source>
</reference>
<dbReference type="InterPro" id="IPR017938">
    <property type="entry name" value="Riboflavin_synthase-like_b-brl"/>
</dbReference>
<evidence type="ECO:0000256" key="15">
    <source>
        <dbReference type="ARBA" id="ARBA00049433"/>
    </source>
</evidence>
<evidence type="ECO:0000256" key="6">
    <source>
        <dbReference type="ARBA" id="ARBA00022617"/>
    </source>
</evidence>
<dbReference type="STRING" id="28573.A0A0U1LS56"/>
<dbReference type="SUPFAM" id="SSF46458">
    <property type="entry name" value="Globin-like"/>
    <property type="match status" value="1"/>
</dbReference>
<evidence type="ECO:0000256" key="16">
    <source>
        <dbReference type="ARBA" id="ARBA00056398"/>
    </source>
</evidence>
<dbReference type="Gene3D" id="3.40.50.80">
    <property type="entry name" value="Nucleotide-binding domain of ferredoxin-NADP reductase (FNR) module"/>
    <property type="match status" value="1"/>
</dbReference>
<dbReference type="AlphaFoldDB" id="A0A0U1LS56"/>
<dbReference type="InterPro" id="IPR009050">
    <property type="entry name" value="Globin-like_sf"/>
</dbReference>
<evidence type="ECO:0000256" key="2">
    <source>
        <dbReference type="ARBA" id="ARBA00001974"/>
    </source>
</evidence>
<dbReference type="GO" id="GO:0019825">
    <property type="term" value="F:oxygen binding"/>
    <property type="evidence" value="ECO:0007669"/>
    <property type="project" value="InterPro"/>
</dbReference>
<evidence type="ECO:0000256" key="13">
    <source>
        <dbReference type="ARBA" id="ARBA00023027"/>
    </source>
</evidence>
<dbReference type="SUPFAM" id="SSF63380">
    <property type="entry name" value="Riboflavin synthase domain-like"/>
    <property type="match status" value="1"/>
</dbReference>
<keyword evidence="20" id="KW-1185">Reference proteome</keyword>
<dbReference type="InterPro" id="IPR012292">
    <property type="entry name" value="Globin/Proto"/>
</dbReference>
<evidence type="ECO:0000313" key="19">
    <source>
        <dbReference type="EMBL" id="CRG86105.1"/>
    </source>
</evidence>
<dbReference type="OrthoDB" id="436496at2759"/>
<evidence type="ECO:0000313" key="20">
    <source>
        <dbReference type="Proteomes" id="UP000054383"/>
    </source>
</evidence>
<sequence length="421" mass="47442">MTPEQIKIISQTVPVVRQHGETITTVFYKDMLHAHPELNTVFNSTHQKTGHQAKALAAALYAYAANIENLGVLGPTLELICQKHASLYITPDQYEIVGKFLLEAMQKVLNTAFTTQVRDAWTSAYWQLADLMIKKESALYEQSPDWSTWRNFRIAKIVPESTEIKSFYLEPVDRKPLPKFIPGQYISIRLNVPRLGYIQARQYSLSDKPNSSCYRISVKREDGQHITSKGPETEDASGYISNILHGMKVGNEVQLSHPRGDFFLQDEKSTHPVVLIAAGVGITPLLSMFTQIAENMDQVQRKVHIIHAARNSASRAFKDTIQKLAEGRSNIKATFFVENPEDGDADHTHVGRVDLHRLHAQNDLFLNDSETEFYICGPPPFMQGLKDSLLQLGVDQRRIHMELFGTGGPDSTTDNKKDARL</sequence>
<evidence type="ECO:0000259" key="17">
    <source>
        <dbReference type="PROSITE" id="PS01033"/>
    </source>
</evidence>
<comment type="similarity">
    <text evidence="3">In the C-terminal section; belongs to the flavoprotein pyridine nucleotide cytochrome reductase family.</text>
</comment>
<dbReference type="GO" id="GO:0020037">
    <property type="term" value="F:heme binding"/>
    <property type="evidence" value="ECO:0007669"/>
    <property type="project" value="InterPro"/>
</dbReference>
<keyword evidence="9" id="KW-0274">FAD</keyword>
<keyword evidence="7" id="KW-0285">Flavoprotein</keyword>
<dbReference type="GO" id="GO:0046210">
    <property type="term" value="P:nitric oxide catabolic process"/>
    <property type="evidence" value="ECO:0007669"/>
    <property type="project" value="TreeGrafter"/>
</dbReference>
<evidence type="ECO:0000256" key="12">
    <source>
        <dbReference type="ARBA" id="ARBA00023004"/>
    </source>
</evidence>
<dbReference type="Pfam" id="PF00042">
    <property type="entry name" value="Globin"/>
    <property type="match status" value="1"/>
</dbReference>
<evidence type="ECO:0000256" key="11">
    <source>
        <dbReference type="ARBA" id="ARBA00023002"/>
    </source>
</evidence>
<comment type="cofactor">
    <cofactor evidence="1">
        <name>heme b</name>
        <dbReference type="ChEBI" id="CHEBI:60344"/>
    </cofactor>
</comment>
<comment type="catalytic activity">
    <reaction evidence="14">
        <text>2 nitric oxide + NADH + 2 O2 = 2 nitrate + NAD(+) + H(+)</text>
        <dbReference type="Rhea" id="RHEA:19469"/>
        <dbReference type="ChEBI" id="CHEBI:15378"/>
        <dbReference type="ChEBI" id="CHEBI:15379"/>
        <dbReference type="ChEBI" id="CHEBI:16480"/>
        <dbReference type="ChEBI" id="CHEBI:17632"/>
        <dbReference type="ChEBI" id="CHEBI:57540"/>
        <dbReference type="ChEBI" id="CHEBI:57945"/>
        <dbReference type="EC" id="1.14.12.17"/>
    </reaction>
</comment>
<gene>
    <name evidence="19" type="ORF">PISL3812_03108</name>
</gene>
<keyword evidence="5" id="KW-0216">Detoxification</keyword>
<evidence type="ECO:0000256" key="1">
    <source>
        <dbReference type="ARBA" id="ARBA00001970"/>
    </source>
</evidence>
<dbReference type="FunFam" id="1.10.490.10:FF:000003">
    <property type="entry name" value="Flavohemoprotein"/>
    <property type="match status" value="1"/>
</dbReference>
<feature type="domain" description="Globin" evidence="17">
    <location>
        <begin position="1"/>
        <end position="137"/>
    </location>
</feature>
<dbReference type="FunFam" id="3.40.50.80:FF:000010">
    <property type="entry name" value="Flavohemoprotein"/>
    <property type="match status" value="1"/>
</dbReference>
<keyword evidence="6" id="KW-0349">Heme</keyword>
<dbReference type="Gene3D" id="2.40.30.10">
    <property type="entry name" value="Translation factors"/>
    <property type="match status" value="1"/>
</dbReference>
<dbReference type="InterPro" id="IPR017927">
    <property type="entry name" value="FAD-bd_FR_type"/>
</dbReference>
<dbReference type="GO" id="GO:0009636">
    <property type="term" value="P:response to toxic substance"/>
    <property type="evidence" value="ECO:0007669"/>
    <property type="project" value="UniProtKB-KW"/>
</dbReference>
<dbReference type="PANTHER" id="PTHR43396:SF3">
    <property type="entry name" value="FLAVOHEMOPROTEIN"/>
    <property type="match status" value="1"/>
</dbReference>
<dbReference type="OMA" id="YIHGARH"/>
<dbReference type="PROSITE" id="PS51384">
    <property type="entry name" value="FAD_FR"/>
    <property type="match status" value="1"/>
</dbReference>
<dbReference type="GO" id="GO:0046872">
    <property type="term" value="F:metal ion binding"/>
    <property type="evidence" value="ECO:0007669"/>
    <property type="project" value="UniProtKB-KW"/>
</dbReference>
<comment type="function">
    <text evidence="16">In the presence of oxygen and NADH, it has NADH oxidase activity, which leads to the generation of superoxide and H(2)O(2). Under anaerobic conditions, it also exhibits nitric oxide reductase and FAD reductase activities. However, all these reactions are much lower than NOD activity.</text>
</comment>
<name>A0A0U1LS56_TALIS</name>
<dbReference type="InterPro" id="IPR001709">
    <property type="entry name" value="Flavoprot_Pyr_Nucl_cyt_Rdtase"/>
</dbReference>
<dbReference type="PROSITE" id="PS01033">
    <property type="entry name" value="GLOBIN"/>
    <property type="match status" value="1"/>
</dbReference>
<dbReference type="InterPro" id="IPR001433">
    <property type="entry name" value="OxRdtase_FAD/NAD-bd"/>
</dbReference>
<dbReference type="NCBIfam" id="NF009805">
    <property type="entry name" value="PRK13289.1"/>
    <property type="match status" value="1"/>
</dbReference>
<dbReference type="CDD" id="cd08922">
    <property type="entry name" value="FHb-globin"/>
    <property type="match status" value="1"/>
</dbReference>
<keyword evidence="11" id="KW-0560">Oxidoreductase</keyword>
<feature type="domain" description="FAD-binding FR-type" evidence="18">
    <location>
        <begin position="147"/>
        <end position="265"/>
    </location>
</feature>
<dbReference type="Proteomes" id="UP000054383">
    <property type="component" value="Unassembled WGS sequence"/>
</dbReference>
<dbReference type="CDD" id="cd06184">
    <property type="entry name" value="flavohem_like_fad_nad_binding"/>
    <property type="match status" value="1"/>
</dbReference>
<evidence type="ECO:0000259" key="18">
    <source>
        <dbReference type="PROSITE" id="PS51384"/>
    </source>
</evidence>
<dbReference type="Pfam" id="PF00175">
    <property type="entry name" value="NAD_binding_1"/>
    <property type="match status" value="1"/>
</dbReference>
<accession>A0A0U1LS56</accession>
<dbReference type="InterPro" id="IPR039261">
    <property type="entry name" value="FNR_nucleotide-bd"/>
</dbReference>
<dbReference type="EC" id="1.14.12.17" evidence="4"/>
<comment type="cofactor">
    <cofactor evidence="2">
        <name>FAD</name>
        <dbReference type="ChEBI" id="CHEBI:57692"/>
    </cofactor>
</comment>